<dbReference type="RefSeq" id="WP_018367136.1">
    <property type="nucleotide sequence ID" value="NZ_CP104407.1"/>
</dbReference>
<reference evidence="2" key="1">
    <citation type="submission" date="2022-10" db="EMBL/GenBank/DDBJ databases">
        <title>Streptococcus didelphis as causative of fatal infections in opossums (Didelphis albiventris).</title>
        <authorList>
            <person name="Breyer G.M."/>
            <person name="Da Silva M.E.R.J."/>
            <person name="Siqueira F.M."/>
        </authorList>
    </citation>
    <scope>NUCLEOTIDE SEQUENCE [LARGE SCALE GENOMIC DNA]</scope>
    <source>
        <strain evidence="2">LBVP101/21</strain>
    </source>
</reference>
<evidence type="ECO:0000313" key="1">
    <source>
        <dbReference type="EMBL" id="WMB27845.1"/>
    </source>
</evidence>
<organism evidence="1 2">
    <name type="scientific">Streptococcus didelphis</name>
    <dbReference type="NCBI Taxonomy" id="102886"/>
    <lineage>
        <taxon>Bacteria</taxon>
        <taxon>Bacillati</taxon>
        <taxon>Bacillota</taxon>
        <taxon>Bacilli</taxon>
        <taxon>Lactobacillales</taxon>
        <taxon>Streptococcaceae</taxon>
        <taxon>Streptococcus</taxon>
    </lineage>
</organism>
<dbReference type="EMBL" id="CP110509">
    <property type="protein sequence ID" value="WMB27845.1"/>
    <property type="molecule type" value="Genomic_DNA"/>
</dbReference>
<sequence>MGKFLVVNDFDLTEIGSKFELEEVRDNVDKVTGEIIGHYYDVKVLDGKFKKKHLTVRVDGYNRSITNEMIVNCNQLIVNFEDMKVSSVQPRRLEGLRVFYVASKVNIVEVVHDD</sequence>
<proteinExistence type="predicted"/>
<name>A0ABY9LG10_9STRE</name>
<evidence type="ECO:0000313" key="2">
    <source>
        <dbReference type="Proteomes" id="UP001238096"/>
    </source>
</evidence>
<protein>
    <submittedName>
        <fullName evidence="1">Uncharacterized protein</fullName>
    </submittedName>
</protein>
<keyword evidence="2" id="KW-1185">Reference proteome</keyword>
<gene>
    <name evidence="1" type="ORF">N1496_07255</name>
</gene>
<accession>A0ABY9LG10</accession>
<dbReference type="Proteomes" id="UP001238096">
    <property type="component" value="Chromosome"/>
</dbReference>